<evidence type="ECO:0000256" key="4">
    <source>
        <dbReference type="ARBA" id="ARBA00022777"/>
    </source>
</evidence>
<evidence type="ECO:0000313" key="8">
    <source>
        <dbReference type="Proteomes" id="UP001341840"/>
    </source>
</evidence>
<dbReference type="InterPro" id="IPR000719">
    <property type="entry name" value="Prot_kinase_dom"/>
</dbReference>
<evidence type="ECO:0000256" key="5">
    <source>
        <dbReference type="ARBA" id="ARBA00022840"/>
    </source>
</evidence>
<evidence type="ECO:0000259" key="6">
    <source>
        <dbReference type="PROSITE" id="PS50011"/>
    </source>
</evidence>
<keyword evidence="5" id="KW-0067">ATP-binding</keyword>
<feature type="domain" description="Protein kinase" evidence="6">
    <location>
        <begin position="34"/>
        <end position="298"/>
    </location>
</feature>
<dbReference type="Gene3D" id="3.30.200.20">
    <property type="entry name" value="Phosphorylase Kinase, domain 1"/>
    <property type="match status" value="1"/>
</dbReference>
<evidence type="ECO:0000256" key="1">
    <source>
        <dbReference type="ARBA" id="ARBA00022527"/>
    </source>
</evidence>
<proteinExistence type="predicted"/>
<accession>A0ABU6RR57</accession>
<protein>
    <recommendedName>
        <fullName evidence="6">Protein kinase domain-containing protein</fullName>
    </recommendedName>
</protein>
<evidence type="ECO:0000313" key="7">
    <source>
        <dbReference type="EMBL" id="MED6126547.1"/>
    </source>
</evidence>
<evidence type="ECO:0000256" key="3">
    <source>
        <dbReference type="ARBA" id="ARBA00022741"/>
    </source>
</evidence>
<keyword evidence="3" id="KW-0547">Nucleotide-binding</keyword>
<sequence>MCISLVDQSKEEQEEDPEVKFYDLSVIASSTDNFSDINKLGEGGFGPVFKGTLENGQRIAVKRLSTSSGQGIKEFKNVIALIAKLQHRNLVRLQGYCIQNEEKLLIYEYMPNKSLDFFIFDQTQRMVLDWPTRISEGDQTTEITRCIVGTYGYIAPEYAIDGNFSVKSDTYSFGVLLLEIVSGKKNRGDQHHKERTNLTEHAWKLWMEGRPLELISEDLKESCNGSEALRCIHISFLCLEQHPHDRPSMSSVVMMLGSEIRLPKPKQPALFVGDYSLSNKSSNLPSVNKLSLSILEPR</sequence>
<dbReference type="Pfam" id="PF07714">
    <property type="entry name" value="PK_Tyr_Ser-Thr"/>
    <property type="match status" value="1"/>
</dbReference>
<keyword evidence="1" id="KW-0723">Serine/threonine-protein kinase</keyword>
<dbReference type="PANTHER" id="PTHR27002">
    <property type="entry name" value="RECEPTOR-LIKE SERINE/THREONINE-PROTEIN KINASE SD1-8"/>
    <property type="match status" value="1"/>
</dbReference>
<organism evidence="7 8">
    <name type="scientific">Stylosanthes scabra</name>
    <dbReference type="NCBI Taxonomy" id="79078"/>
    <lineage>
        <taxon>Eukaryota</taxon>
        <taxon>Viridiplantae</taxon>
        <taxon>Streptophyta</taxon>
        <taxon>Embryophyta</taxon>
        <taxon>Tracheophyta</taxon>
        <taxon>Spermatophyta</taxon>
        <taxon>Magnoliopsida</taxon>
        <taxon>eudicotyledons</taxon>
        <taxon>Gunneridae</taxon>
        <taxon>Pentapetalae</taxon>
        <taxon>rosids</taxon>
        <taxon>fabids</taxon>
        <taxon>Fabales</taxon>
        <taxon>Fabaceae</taxon>
        <taxon>Papilionoideae</taxon>
        <taxon>50 kb inversion clade</taxon>
        <taxon>dalbergioids sensu lato</taxon>
        <taxon>Dalbergieae</taxon>
        <taxon>Pterocarpus clade</taxon>
        <taxon>Stylosanthes</taxon>
    </lineage>
</organism>
<comment type="caution">
    <text evidence="7">The sequence shown here is derived from an EMBL/GenBank/DDBJ whole genome shotgun (WGS) entry which is preliminary data.</text>
</comment>
<dbReference type="Gene3D" id="1.10.510.10">
    <property type="entry name" value="Transferase(Phosphotransferase) domain 1"/>
    <property type="match status" value="1"/>
</dbReference>
<dbReference type="PANTHER" id="PTHR27002:SF181">
    <property type="entry name" value="RECEPTOR-LIKE SERINE_THREONINE-PROTEIN KINASE"/>
    <property type="match status" value="1"/>
</dbReference>
<reference evidence="7 8" key="1">
    <citation type="journal article" date="2023" name="Plants (Basel)">
        <title>Bridging the Gap: Combining Genomics and Transcriptomics Approaches to Understand Stylosanthes scabra, an Orphan Legume from the Brazilian Caatinga.</title>
        <authorList>
            <person name="Ferreira-Neto J.R.C."/>
            <person name="da Silva M.D."/>
            <person name="Binneck E."/>
            <person name="de Melo N.F."/>
            <person name="da Silva R.H."/>
            <person name="de Melo A.L.T.M."/>
            <person name="Pandolfi V."/>
            <person name="Bustamante F.O."/>
            <person name="Brasileiro-Vidal A.C."/>
            <person name="Benko-Iseppon A.M."/>
        </authorList>
    </citation>
    <scope>NUCLEOTIDE SEQUENCE [LARGE SCALE GENOMIC DNA]</scope>
    <source>
        <tissue evidence="7">Leaves</tissue>
    </source>
</reference>
<gene>
    <name evidence="7" type="ORF">PIB30_079524</name>
</gene>
<dbReference type="InterPro" id="IPR011009">
    <property type="entry name" value="Kinase-like_dom_sf"/>
</dbReference>
<dbReference type="Pfam" id="PF00069">
    <property type="entry name" value="Pkinase"/>
    <property type="match status" value="1"/>
</dbReference>
<keyword evidence="2" id="KW-0808">Transferase</keyword>
<evidence type="ECO:0000256" key="2">
    <source>
        <dbReference type="ARBA" id="ARBA00022679"/>
    </source>
</evidence>
<dbReference type="SUPFAM" id="SSF56112">
    <property type="entry name" value="Protein kinase-like (PK-like)"/>
    <property type="match status" value="1"/>
</dbReference>
<dbReference type="EMBL" id="JASCZI010031338">
    <property type="protein sequence ID" value="MED6126547.1"/>
    <property type="molecule type" value="Genomic_DNA"/>
</dbReference>
<dbReference type="InterPro" id="IPR001245">
    <property type="entry name" value="Ser-Thr/Tyr_kinase_cat_dom"/>
</dbReference>
<keyword evidence="8" id="KW-1185">Reference proteome</keyword>
<dbReference type="Proteomes" id="UP001341840">
    <property type="component" value="Unassembled WGS sequence"/>
</dbReference>
<name>A0ABU6RR57_9FABA</name>
<dbReference type="PROSITE" id="PS50011">
    <property type="entry name" value="PROTEIN_KINASE_DOM"/>
    <property type="match status" value="1"/>
</dbReference>
<keyword evidence="4" id="KW-0418">Kinase</keyword>